<proteinExistence type="predicted"/>
<sequence>MQPFITNPYIDVVFSAFENVNEEGERTRIANQRCSGNILDDLVDGHVSFGPYSYMLRRDKLENIKYDETLKKNQDLDFFFRFFTSTNQLKIVHLNKILFSVRAHRGFMFYRSGRDILKIPSIYNVYLMVLSYFVQQEHSKGFIVYKYRSLNSLKVMLHNGYYRDFIKRLLSFPYLSMIQKIYLMGCVLSQFLVNRGANQFVIIDSKNHKVRKLH</sequence>
<reference evidence="1 2" key="1">
    <citation type="submission" date="2019-08" db="EMBL/GenBank/DDBJ databases">
        <title>Genome of Psychroserpens burtonensis ACAM 167.</title>
        <authorList>
            <person name="Bowman J.P."/>
        </authorList>
    </citation>
    <scope>NUCLEOTIDE SEQUENCE [LARGE SCALE GENOMIC DNA]</scope>
    <source>
        <strain evidence="1 2">ACAM 167</strain>
    </source>
</reference>
<dbReference type="InterPro" id="IPR029044">
    <property type="entry name" value="Nucleotide-diphossugar_trans"/>
</dbReference>
<organism evidence="1 2">
    <name type="scientific">Psychroserpens burtonensis</name>
    <dbReference type="NCBI Taxonomy" id="49278"/>
    <lineage>
        <taxon>Bacteria</taxon>
        <taxon>Pseudomonadati</taxon>
        <taxon>Bacteroidota</taxon>
        <taxon>Flavobacteriia</taxon>
        <taxon>Flavobacteriales</taxon>
        <taxon>Flavobacteriaceae</taxon>
        <taxon>Psychroserpens</taxon>
    </lineage>
</organism>
<dbReference type="SUPFAM" id="SSF53448">
    <property type="entry name" value="Nucleotide-diphospho-sugar transferases"/>
    <property type="match status" value="1"/>
</dbReference>
<gene>
    <name evidence="1" type="ORF">ES692_10690</name>
</gene>
<dbReference type="AlphaFoldDB" id="A0A5C7BFC4"/>
<protein>
    <submittedName>
        <fullName evidence="1">Uncharacterized protein</fullName>
    </submittedName>
</protein>
<dbReference type="RefSeq" id="WP_147231739.1">
    <property type="nucleotide sequence ID" value="NZ_VOSB01000014.1"/>
</dbReference>
<evidence type="ECO:0000313" key="2">
    <source>
        <dbReference type="Proteomes" id="UP000321938"/>
    </source>
</evidence>
<dbReference type="Proteomes" id="UP000321938">
    <property type="component" value="Unassembled WGS sequence"/>
</dbReference>
<dbReference type="Gene3D" id="3.90.550.10">
    <property type="entry name" value="Spore Coat Polysaccharide Biosynthesis Protein SpsA, Chain A"/>
    <property type="match status" value="1"/>
</dbReference>
<accession>A0A5C7BFC4</accession>
<dbReference type="EMBL" id="VOSB01000014">
    <property type="protein sequence ID" value="TXE17117.1"/>
    <property type="molecule type" value="Genomic_DNA"/>
</dbReference>
<name>A0A5C7BFC4_9FLAO</name>
<evidence type="ECO:0000313" key="1">
    <source>
        <dbReference type="EMBL" id="TXE17117.1"/>
    </source>
</evidence>
<keyword evidence="2" id="KW-1185">Reference proteome</keyword>
<comment type="caution">
    <text evidence="1">The sequence shown here is derived from an EMBL/GenBank/DDBJ whole genome shotgun (WGS) entry which is preliminary data.</text>
</comment>